<dbReference type="HAMAP" id="MF_00562">
    <property type="entry name" value="Deacylase_DtdA"/>
    <property type="match status" value="1"/>
</dbReference>
<keyword evidence="3 4" id="KW-0862">Zinc</keyword>
<keyword evidence="6" id="KW-1185">Reference proteome</keyword>
<evidence type="ECO:0000256" key="3">
    <source>
        <dbReference type="ARBA" id="ARBA00022833"/>
    </source>
</evidence>
<name>A0A8G1A0U0_9EURY</name>
<proteinExistence type="inferred from homology"/>
<keyword evidence="1 4" id="KW-0479">Metal-binding</keyword>
<dbReference type="OrthoDB" id="9863at2157"/>
<reference evidence="5" key="1">
    <citation type="journal article" date="2005" name="Int. J. Syst. Evol. Microbiol.">
        <title>Methanofollis formosanus sp. nov., isolated from a fish pond.</title>
        <authorList>
            <person name="Wu S.Y."/>
            <person name="Chen S.C."/>
            <person name="Lai M.C."/>
        </authorList>
    </citation>
    <scope>NUCLEOTIDE SEQUENCE</scope>
    <source>
        <strain evidence="5">ML15</strain>
    </source>
</reference>
<dbReference type="AlphaFoldDB" id="A0A8G1A0U0"/>
<comment type="catalytic activity">
    <reaction evidence="4">
        <text>glycyl-tRNA(Ala) + H2O = tRNA(Ala) + glycine + H(+)</text>
        <dbReference type="Rhea" id="RHEA:53744"/>
        <dbReference type="Rhea" id="RHEA-COMP:9657"/>
        <dbReference type="Rhea" id="RHEA-COMP:13640"/>
        <dbReference type="ChEBI" id="CHEBI:15377"/>
        <dbReference type="ChEBI" id="CHEBI:15378"/>
        <dbReference type="ChEBI" id="CHEBI:57305"/>
        <dbReference type="ChEBI" id="CHEBI:78442"/>
        <dbReference type="ChEBI" id="CHEBI:78522"/>
        <dbReference type="EC" id="3.1.1.96"/>
    </reaction>
</comment>
<comment type="similarity">
    <text evidence="4">Belongs to the DtdA deacylase family.</text>
</comment>
<dbReference type="GO" id="GO:0019478">
    <property type="term" value="P:D-amino acid catabolic process"/>
    <property type="evidence" value="ECO:0007669"/>
    <property type="project" value="UniProtKB-UniRule"/>
</dbReference>
<dbReference type="GO" id="GO:0008270">
    <property type="term" value="F:zinc ion binding"/>
    <property type="evidence" value="ECO:0007669"/>
    <property type="project" value="UniProtKB-UniRule"/>
</dbReference>
<dbReference type="Pfam" id="PF04414">
    <property type="entry name" value="tRNA_deacylase"/>
    <property type="match status" value="1"/>
</dbReference>
<dbReference type="InterPro" id="IPR007508">
    <property type="entry name" value="DtdA"/>
</dbReference>
<dbReference type="Proteomes" id="UP000826709">
    <property type="component" value="Chromosome"/>
</dbReference>
<gene>
    <name evidence="4" type="primary">dtdA</name>
    <name evidence="5" type="ORF">E2N92_05680</name>
</gene>
<evidence type="ECO:0000313" key="5">
    <source>
        <dbReference type="EMBL" id="QYZ78950.1"/>
    </source>
</evidence>
<dbReference type="RefSeq" id="WP_220682723.1">
    <property type="nucleotide sequence ID" value="NZ_CP037968.1"/>
</dbReference>
<sequence>MHIALLSSRLDPAGTNLARRLKELLREREDWPLLRAADLTFHETEGRLIYAEEVDRDFGADLLVFLSRHTSTHPVPALTVHVTGNFGEAVYGGAARTLPPAAPAMMHAVLRGLARHAPPGYRAGYEATHHGPTALSTPSLFVEIGSTETEWNDPAAADAAARAVLEAVPAPVIPLVGFGGTHYAVRQTEITLTSRGAFGHIAPSRVVPDLDRALIAAMVEETGAVAAYLDRKALSRDEITTTEAHLSALDVPVLSEGEITEIGTLSWETYTALRAAAEQTVPGGRVHPGGLEGEGEFIEAQIPEDLVREAERTDPHAFRDGLDRLSAAFIATPTGTTAPSFITFKNQSEEIIHDVISLCIKIIDVRWSTAADGDDLVITRTRFDPGKARALGVPKGPLFGKLSSGRAVEIGDATVTPSMVQSSSVTRIHIPGLERYINEVHC</sequence>
<dbReference type="KEGG" id="mfk:E2N92_05680"/>
<dbReference type="EC" id="3.1.1.96" evidence="4"/>
<dbReference type="GO" id="GO:0051499">
    <property type="term" value="F:D-aminoacyl-tRNA deacylase activity"/>
    <property type="evidence" value="ECO:0007669"/>
    <property type="project" value="UniProtKB-UniRule"/>
</dbReference>
<accession>A0A8G1A0U0</accession>
<comment type="catalytic activity">
    <reaction evidence="4">
        <text>a D-aminoacyl-tRNA + H2O = a tRNA + a D-alpha-amino acid + H(+)</text>
        <dbReference type="Rhea" id="RHEA:13953"/>
        <dbReference type="Rhea" id="RHEA-COMP:10123"/>
        <dbReference type="Rhea" id="RHEA-COMP:10124"/>
        <dbReference type="ChEBI" id="CHEBI:15377"/>
        <dbReference type="ChEBI" id="CHEBI:15378"/>
        <dbReference type="ChEBI" id="CHEBI:59871"/>
        <dbReference type="ChEBI" id="CHEBI:78442"/>
        <dbReference type="ChEBI" id="CHEBI:79333"/>
        <dbReference type="EC" id="3.1.1.96"/>
    </reaction>
</comment>
<protein>
    <recommendedName>
        <fullName evidence="4">D-aminoacyl-tRNA deacylase</fullName>
        <ecNumber evidence="4">3.1.1.96</ecNumber>
    </recommendedName>
</protein>
<keyword evidence="2 4" id="KW-0378">Hydrolase</keyword>
<evidence type="ECO:0000256" key="4">
    <source>
        <dbReference type="HAMAP-Rule" id="MF_00562"/>
    </source>
</evidence>
<evidence type="ECO:0000256" key="1">
    <source>
        <dbReference type="ARBA" id="ARBA00022723"/>
    </source>
</evidence>
<dbReference type="PANTHER" id="PTHR34667:SF1">
    <property type="entry name" value="D-AMINOACYL-TRNA DEACYLASE"/>
    <property type="match status" value="1"/>
</dbReference>
<reference evidence="5" key="2">
    <citation type="submission" date="2019-03" db="EMBL/GenBank/DDBJ databases">
        <authorList>
            <person name="Chen S.-C."/>
            <person name="Wu S.-Y."/>
            <person name="Lai M.-C."/>
        </authorList>
    </citation>
    <scope>NUCLEOTIDE SEQUENCE</scope>
    <source>
        <strain evidence="5">ML15</strain>
    </source>
</reference>
<dbReference type="SUPFAM" id="SSF142535">
    <property type="entry name" value="AF0625-like"/>
    <property type="match status" value="1"/>
</dbReference>
<dbReference type="Gene3D" id="3.40.630.50">
    <property type="entry name" value="AF0625-like"/>
    <property type="match status" value="1"/>
</dbReference>
<evidence type="ECO:0000313" key="6">
    <source>
        <dbReference type="Proteomes" id="UP000826709"/>
    </source>
</evidence>
<dbReference type="InterPro" id="IPR018033">
    <property type="entry name" value="Deacylase_DtdA_archaea"/>
</dbReference>
<comment type="cofactor">
    <cofactor evidence="4">
        <name>Zn(2+)</name>
        <dbReference type="ChEBI" id="CHEBI:29105"/>
    </cofactor>
    <text evidence="4">Binds 2 Zn(2+) ions per subunit.</text>
</comment>
<dbReference type="EMBL" id="CP037968">
    <property type="protein sequence ID" value="QYZ78950.1"/>
    <property type="molecule type" value="Genomic_DNA"/>
</dbReference>
<dbReference type="Gene3D" id="3.40.50.10700">
    <property type="entry name" value="AF0625-like"/>
    <property type="match status" value="1"/>
</dbReference>
<evidence type="ECO:0000256" key="2">
    <source>
        <dbReference type="ARBA" id="ARBA00022801"/>
    </source>
</evidence>
<dbReference type="PANTHER" id="PTHR34667">
    <property type="entry name" value="D-AMINOACYL-TRNA DEACYLASE"/>
    <property type="match status" value="1"/>
</dbReference>
<organism evidence="5 6">
    <name type="scientific">Methanofollis formosanus</name>
    <dbReference type="NCBI Taxonomy" id="299308"/>
    <lineage>
        <taxon>Archaea</taxon>
        <taxon>Methanobacteriati</taxon>
        <taxon>Methanobacteriota</taxon>
        <taxon>Stenosarchaea group</taxon>
        <taxon>Methanomicrobia</taxon>
        <taxon>Methanomicrobiales</taxon>
        <taxon>Methanomicrobiaceae</taxon>
        <taxon>Methanofollis</taxon>
    </lineage>
</organism>
<comment type="function">
    <text evidence="4">D-aminoacyl-tRNA deacylase with broad substrate specificity. By recycling D-aminoacyl-tRNA to D-amino acids and free tRNA molecules, this enzyme counteracts the toxicity associated with the formation of D-aminoacyl-tRNA entities in vivo.</text>
</comment>
<comment type="subunit">
    <text evidence="4">Monomer.</text>
</comment>